<dbReference type="EMBL" id="AP009493">
    <property type="protein sequence ID" value="BAG20287.1"/>
    <property type="molecule type" value="Genomic_DNA"/>
</dbReference>
<evidence type="ECO:0000313" key="2">
    <source>
        <dbReference type="Proteomes" id="UP000001685"/>
    </source>
</evidence>
<organism evidence="1 2">
    <name type="scientific">Streptomyces griseus subsp. griseus (strain JCM 4626 / CBS 651.72 / NBRC 13350 / KCC S-0626 / ISP 5235)</name>
    <dbReference type="NCBI Taxonomy" id="455632"/>
    <lineage>
        <taxon>Bacteria</taxon>
        <taxon>Bacillati</taxon>
        <taxon>Actinomycetota</taxon>
        <taxon>Actinomycetes</taxon>
        <taxon>Kitasatosporales</taxon>
        <taxon>Streptomycetaceae</taxon>
        <taxon>Streptomyces</taxon>
    </lineage>
</organism>
<dbReference type="AlphaFoldDB" id="B1VMH7"/>
<sequence>MTRLSLMRTPAAQPALDRTRLRRGIAYSHIRRLHCALPFSPDHRTGGRAKF</sequence>
<dbReference type="HOGENOM" id="CLU_3104337_0_0_11"/>
<protein>
    <submittedName>
        <fullName evidence="1">Uncharacterized protein</fullName>
    </submittedName>
</protein>
<proteinExistence type="predicted"/>
<accession>B1VMH7</accession>
<dbReference type="Proteomes" id="UP000001685">
    <property type="component" value="Chromosome"/>
</dbReference>
<evidence type="ECO:0000313" key="1">
    <source>
        <dbReference type="EMBL" id="BAG20287.1"/>
    </source>
</evidence>
<reference evidence="2" key="1">
    <citation type="journal article" date="2008" name="J. Bacteriol.">
        <title>Genome sequence of the streptomycin-producing microorganism Streptomyces griseus IFO 13350.</title>
        <authorList>
            <person name="Ohnishi Y."/>
            <person name="Ishikawa J."/>
            <person name="Hara H."/>
            <person name="Suzuki H."/>
            <person name="Ikenoya M."/>
            <person name="Ikeda H."/>
            <person name="Yamashita A."/>
            <person name="Hattori M."/>
            <person name="Horinouchi S."/>
        </authorList>
    </citation>
    <scope>NUCLEOTIDE SEQUENCE [LARGE SCALE GENOMIC DNA]</scope>
    <source>
        <strain evidence="2">JCM 4626 / NBRC 13350</strain>
    </source>
</reference>
<name>B1VMH7_STRGG</name>
<gene>
    <name evidence="1" type="ordered locus">SGR_3458</name>
</gene>
<dbReference type="KEGG" id="sgr:SGR_3458"/>